<evidence type="ECO:0000313" key="2">
    <source>
        <dbReference type="EMBL" id="KIK35802.1"/>
    </source>
</evidence>
<evidence type="ECO:0000256" key="1">
    <source>
        <dbReference type="SAM" id="SignalP"/>
    </source>
</evidence>
<dbReference type="HOGENOM" id="CLU_2135196_0_0_1"/>
<dbReference type="InParanoid" id="A0A0D0AND5"/>
<reference evidence="3" key="2">
    <citation type="submission" date="2015-01" db="EMBL/GenBank/DDBJ databases">
        <title>Evolutionary Origins and Diversification of the Mycorrhizal Mutualists.</title>
        <authorList>
            <consortium name="DOE Joint Genome Institute"/>
            <consortium name="Mycorrhizal Genomics Consortium"/>
            <person name="Kohler A."/>
            <person name="Kuo A."/>
            <person name="Nagy L.G."/>
            <person name="Floudas D."/>
            <person name="Copeland A."/>
            <person name="Barry K.W."/>
            <person name="Cichocki N."/>
            <person name="Veneault-Fourrey C."/>
            <person name="LaButti K."/>
            <person name="Lindquist E.A."/>
            <person name="Lipzen A."/>
            <person name="Lundell T."/>
            <person name="Morin E."/>
            <person name="Murat C."/>
            <person name="Riley R."/>
            <person name="Ohm R."/>
            <person name="Sun H."/>
            <person name="Tunlid A."/>
            <person name="Henrissat B."/>
            <person name="Grigoriev I.V."/>
            <person name="Hibbett D.S."/>
            <person name="Martin F."/>
        </authorList>
    </citation>
    <scope>NUCLEOTIDE SEQUENCE [LARGE SCALE GENOMIC DNA]</scope>
    <source>
        <strain evidence="3">UH-Slu-Lm8-n1</strain>
    </source>
</reference>
<name>A0A0D0AND5_9AGAM</name>
<feature type="signal peptide" evidence="1">
    <location>
        <begin position="1"/>
        <end position="19"/>
    </location>
</feature>
<organism evidence="2 3">
    <name type="scientific">Suillus luteus UH-Slu-Lm8-n1</name>
    <dbReference type="NCBI Taxonomy" id="930992"/>
    <lineage>
        <taxon>Eukaryota</taxon>
        <taxon>Fungi</taxon>
        <taxon>Dikarya</taxon>
        <taxon>Basidiomycota</taxon>
        <taxon>Agaricomycotina</taxon>
        <taxon>Agaricomycetes</taxon>
        <taxon>Agaricomycetidae</taxon>
        <taxon>Boletales</taxon>
        <taxon>Suillineae</taxon>
        <taxon>Suillaceae</taxon>
        <taxon>Suillus</taxon>
    </lineage>
</organism>
<evidence type="ECO:0000313" key="3">
    <source>
        <dbReference type="Proteomes" id="UP000054485"/>
    </source>
</evidence>
<protein>
    <submittedName>
        <fullName evidence="2">Uncharacterized protein</fullName>
    </submittedName>
</protein>
<proteinExistence type="predicted"/>
<reference evidence="2 3" key="1">
    <citation type="submission" date="2014-04" db="EMBL/GenBank/DDBJ databases">
        <authorList>
            <consortium name="DOE Joint Genome Institute"/>
            <person name="Kuo A."/>
            <person name="Ruytinx J."/>
            <person name="Rineau F."/>
            <person name="Colpaert J."/>
            <person name="Kohler A."/>
            <person name="Nagy L.G."/>
            <person name="Floudas D."/>
            <person name="Copeland A."/>
            <person name="Barry K.W."/>
            <person name="Cichocki N."/>
            <person name="Veneault-Fourrey C."/>
            <person name="LaButti K."/>
            <person name="Lindquist E.A."/>
            <person name="Lipzen A."/>
            <person name="Lundell T."/>
            <person name="Morin E."/>
            <person name="Murat C."/>
            <person name="Sun H."/>
            <person name="Tunlid A."/>
            <person name="Henrissat B."/>
            <person name="Grigoriev I.V."/>
            <person name="Hibbett D.S."/>
            <person name="Martin F."/>
            <person name="Nordberg H.P."/>
            <person name="Cantor M.N."/>
            <person name="Hua S.X."/>
        </authorList>
    </citation>
    <scope>NUCLEOTIDE SEQUENCE [LARGE SCALE GENOMIC DNA]</scope>
    <source>
        <strain evidence="2 3">UH-Slu-Lm8-n1</strain>
    </source>
</reference>
<feature type="chain" id="PRO_5002207261" evidence="1">
    <location>
        <begin position="20"/>
        <end position="113"/>
    </location>
</feature>
<gene>
    <name evidence="2" type="ORF">CY34DRAFT_557829</name>
</gene>
<keyword evidence="3" id="KW-1185">Reference proteome</keyword>
<accession>A0A0D0AND5</accession>
<dbReference type="AlphaFoldDB" id="A0A0D0AND5"/>
<keyword evidence="1" id="KW-0732">Signal</keyword>
<dbReference type="EMBL" id="KN835587">
    <property type="protein sequence ID" value="KIK35802.1"/>
    <property type="molecule type" value="Genomic_DNA"/>
</dbReference>
<sequence length="113" mass="13179">MYWLMFLGAPAVIVHPSCTLPLDVCLQKSFLCSEGYGFDEVVDHQLFLLPSGESEFYDAYSRALERKELPDSLPDLRYDPKDQGTEIWHRTPFWDKSRVPDVDWMKPALFYSL</sequence>
<dbReference type="Proteomes" id="UP000054485">
    <property type="component" value="Unassembled WGS sequence"/>
</dbReference>